<comment type="caution">
    <text evidence="2">The sequence shown here is derived from an EMBL/GenBank/DDBJ whole genome shotgun (WGS) entry which is preliminary data.</text>
</comment>
<organism evidence="2 3">
    <name type="scientific">Luteimonas flava</name>
    <dbReference type="NCBI Taxonomy" id="3115822"/>
    <lineage>
        <taxon>Bacteria</taxon>
        <taxon>Pseudomonadati</taxon>
        <taxon>Pseudomonadota</taxon>
        <taxon>Gammaproteobacteria</taxon>
        <taxon>Lysobacterales</taxon>
        <taxon>Lysobacteraceae</taxon>
        <taxon>Luteimonas</taxon>
    </lineage>
</organism>
<dbReference type="InterPro" id="IPR025285">
    <property type="entry name" value="DUF4145"/>
</dbReference>
<keyword evidence="3" id="KW-1185">Reference proteome</keyword>
<reference evidence="2 3" key="1">
    <citation type="submission" date="2024-01" db="EMBL/GenBank/DDBJ databases">
        <title>Novel species of the genus Luteimonas isolated from rivers.</title>
        <authorList>
            <person name="Lu H."/>
        </authorList>
    </citation>
    <scope>NUCLEOTIDE SEQUENCE [LARGE SCALE GENOMIC DNA]</scope>
    <source>
        <strain evidence="2 3">SMYT11W</strain>
    </source>
</reference>
<dbReference type="Proteomes" id="UP001358324">
    <property type="component" value="Unassembled WGS sequence"/>
</dbReference>
<feature type="domain" description="DUF4145" evidence="1">
    <location>
        <begin position="102"/>
        <end position="192"/>
    </location>
</feature>
<accession>A0ABU7WD27</accession>
<evidence type="ECO:0000313" key="2">
    <source>
        <dbReference type="EMBL" id="MEF3081881.1"/>
    </source>
</evidence>
<evidence type="ECO:0000313" key="3">
    <source>
        <dbReference type="Proteomes" id="UP001358324"/>
    </source>
</evidence>
<sequence>MSQSWTCPYCNRDTTITNSNITRGNWNFNDNNREGRTLILVGSAITCPNKQCREYTIEFSLIKMEAGGAWGDELDHWKLRPRSSSKPFPEYIPRQILEDYEEACLIRDFSPKASATLSRRCLQGMIRDFWKISDKTLFLEIKSLEAHIDPVTWSAIDAVRSVGNIGAHMEKDIDLIVDVEPEEAQLLIDLIEMLLKDWYVGRFEKQERMKNIVALAKQKTEQRKPEA</sequence>
<gene>
    <name evidence="2" type="ORF">V3391_06600</name>
</gene>
<dbReference type="RefSeq" id="WP_332077595.1">
    <property type="nucleotide sequence ID" value="NZ_JAZHBM010000001.1"/>
</dbReference>
<dbReference type="EMBL" id="JAZHBM010000001">
    <property type="protein sequence ID" value="MEF3081881.1"/>
    <property type="molecule type" value="Genomic_DNA"/>
</dbReference>
<dbReference type="Pfam" id="PF13643">
    <property type="entry name" value="DUF4145"/>
    <property type="match status" value="1"/>
</dbReference>
<evidence type="ECO:0000259" key="1">
    <source>
        <dbReference type="Pfam" id="PF13643"/>
    </source>
</evidence>
<proteinExistence type="predicted"/>
<name>A0ABU7WD27_9GAMM</name>
<protein>
    <submittedName>
        <fullName evidence="2">DUF4145 domain-containing protein</fullName>
    </submittedName>
</protein>